<dbReference type="InterPro" id="IPR050187">
    <property type="entry name" value="Lipid_Phosphate_FormReg"/>
</dbReference>
<dbReference type="GO" id="GO:0005886">
    <property type="term" value="C:plasma membrane"/>
    <property type="evidence" value="ECO:0007669"/>
    <property type="project" value="TreeGrafter"/>
</dbReference>
<dbReference type="PROSITE" id="PS50146">
    <property type="entry name" value="DAGK"/>
    <property type="match status" value="1"/>
</dbReference>
<keyword evidence="8" id="KW-1185">Reference proteome</keyword>
<dbReference type="EC" id="2.7.1.107" evidence="7"/>
<dbReference type="KEGG" id="tpla:ElP_62820"/>
<evidence type="ECO:0000256" key="5">
    <source>
        <dbReference type="SAM" id="MobiDB-lite"/>
    </source>
</evidence>
<evidence type="ECO:0000256" key="1">
    <source>
        <dbReference type="ARBA" id="ARBA00022679"/>
    </source>
</evidence>
<dbReference type="InterPro" id="IPR001206">
    <property type="entry name" value="Diacylglycerol_kinase_cat_dom"/>
</dbReference>
<protein>
    <submittedName>
        <fullName evidence="7">Diacylglycerol kinase</fullName>
        <ecNumber evidence="7">2.7.1.107</ecNumber>
    </submittedName>
</protein>
<organism evidence="7 8">
    <name type="scientific">Tautonia plasticadhaerens</name>
    <dbReference type="NCBI Taxonomy" id="2527974"/>
    <lineage>
        <taxon>Bacteria</taxon>
        <taxon>Pseudomonadati</taxon>
        <taxon>Planctomycetota</taxon>
        <taxon>Planctomycetia</taxon>
        <taxon>Isosphaerales</taxon>
        <taxon>Isosphaeraceae</taxon>
        <taxon>Tautonia</taxon>
    </lineage>
</organism>
<dbReference type="PANTHER" id="PTHR12358">
    <property type="entry name" value="SPHINGOSINE KINASE"/>
    <property type="match status" value="1"/>
</dbReference>
<dbReference type="InterPro" id="IPR017438">
    <property type="entry name" value="ATP-NAD_kinase_N"/>
</dbReference>
<dbReference type="Pfam" id="PF00781">
    <property type="entry name" value="DAGK_cat"/>
    <property type="match status" value="1"/>
</dbReference>
<keyword evidence="1 7" id="KW-0808">Transferase</keyword>
<evidence type="ECO:0000313" key="8">
    <source>
        <dbReference type="Proteomes" id="UP000317835"/>
    </source>
</evidence>
<dbReference type="InterPro" id="IPR016064">
    <property type="entry name" value="NAD/diacylglycerol_kinase_sf"/>
</dbReference>
<dbReference type="PANTHER" id="PTHR12358:SF106">
    <property type="entry name" value="LIPID KINASE YEGS"/>
    <property type="match status" value="1"/>
</dbReference>
<feature type="region of interest" description="Disordered" evidence="5">
    <location>
        <begin position="1"/>
        <end position="44"/>
    </location>
</feature>
<dbReference type="SUPFAM" id="SSF111331">
    <property type="entry name" value="NAD kinase/diacylglycerol kinase-like"/>
    <property type="match status" value="1"/>
</dbReference>
<dbReference type="GO" id="GO:0004143">
    <property type="term" value="F:ATP-dependent diacylglycerol kinase activity"/>
    <property type="evidence" value="ECO:0007669"/>
    <property type="project" value="UniProtKB-EC"/>
</dbReference>
<dbReference type="GO" id="GO:0005524">
    <property type="term" value="F:ATP binding"/>
    <property type="evidence" value="ECO:0007669"/>
    <property type="project" value="UniProtKB-KW"/>
</dbReference>
<dbReference type="EMBL" id="CP036426">
    <property type="protein sequence ID" value="QDV38330.1"/>
    <property type="molecule type" value="Genomic_DNA"/>
</dbReference>
<dbReference type="Pfam" id="PF19279">
    <property type="entry name" value="YegS_C"/>
    <property type="match status" value="1"/>
</dbReference>
<gene>
    <name evidence="7" type="primary">dagK_2</name>
    <name evidence="7" type="ORF">ElP_62820</name>
</gene>
<evidence type="ECO:0000259" key="6">
    <source>
        <dbReference type="PROSITE" id="PS50146"/>
    </source>
</evidence>
<keyword evidence="3 7" id="KW-0418">Kinase</keyword>
<evidence type="ECO:0000313" key="7">
    <source>
        <dbReference type="EMBL" id="QDV38330.1"/>
    </source>
</evidence>
<dbReference type="AlphaFoldDB" id="A0A518HBV4"/>
<keyword evidence="2" id="KW-0547">Nucleotide-binding</keyword>
<accession>A0A518HBV4</accession>
<feature type="compositionally biased region" description="Low complexity" evidence="5">
    <location>
        <begin position="12"/>
        <end position="35"/>
    </location>
</feature>
<feature type="domain" description="DAGKc" evidence="6">
    <location>
        <begin position="42"/>
        <end position="169"/>
    </location>
</feature>
<evidence type="ECO:0000256" key="4">
    <source>
        <dbReference type="ARBA" id="ARBA00022840"/>
    </source>
</evidence>
<proteinExistence type="predicted"/>
<evidence type="ECO:0000256" key="3">
    <source>
        <dbReference type="ARBA" id="ARBA00022777"/>
    </source>
</evidence>
<dbReference type="InterPro" id="IPR045540">
    <property type="entry name" value="YegS/DAGK_C"/>
</dbReference>
<dbReference type="Gene3D" id="2.60.200.40">
    <property type="match status" value="1"/>
</dbReference>
<evidence type="ECO:0000256" key="2">
    <source>
        <dbReference type="ARBA" id="ARBA00022741"/>
    </source>
</evidence>
<reference evidence="7 8" key="1">
    <citation type="submission" date="2019-02" db="EMBL/GenBank/DDBJ databases">
        <title>Deep-cultivation of Planctomycetes and their phenomic and genomic characterization uncovers novel biology.</title>
        <authorList>
            <person name="Wiegand S."/>
            <person name="Jogler M."/>
            <person name="Boedeker C."/>
            <person name="Pinto D."/>
            <person name="Vollmers J."/>
            <person name="Rivas-Marin E."/>
            <person name="Kohn T."/>
            <person name="Peeters S.H."/>
            <person name="Heuer A."/>
            <person name="Rast P."/>
            <person name="Oberbeckmann S."/>
            <person name="Bunk B."/>
            <person name="Jeske O."/>
            <person name="Meyerdierks A."/>
            <person name="Storesund J.E."/>
            <person name="Kallscheuer N."/>
            <person name="Luecker S."/>
            <person name="Lage O.M."/>
            <person name="Pohl T."/>
            <person name="Merkel B.J."/>
            <person name="Hornburger P."/>
            <person name="Mueller R.-W."/>
            <person name="Bruemmer F."/>
            <person name="Labrenz M."/>
            <person name="Spormann A.M."/>
            <person name="Op den Camp H."/>
            <person name="Overmann J."/>
            <person name="Amann R."/>
            <person name="Jetten M.S.M."/>
            <person name="Mascher T."/>
            <person name="Medema M.H."/>
            <person name="Devos D.P."/>
            <person name="Kaster A.-K."/>
            <person name="Ovreas L."/>
            <person name="Rohde M."/>
            <person name="Galperin M.Y."/>
            <person name="Jogler C."/>
        </authorList>
    </citation>
    <scope>NUCLEOTIDE SEQUENCE [LARGE SCALE GENOMIC DNA]</scope>
    <source>
        <strain evidence="7 8">ElP</strain>
    </source>
</reference>
<dbReference type="Gene3D" id="3.40.50.10330">
    <property type="entry name" value="Probable inorganic polyphosphate/atp-NAD kinase, domain 1"/>
    <property type="match status" value="1"/>
</dbReference>
<name>A0A518HBV4_9BACT</name>
<dbReference type="Proteomes" id="UP000317835">
    <property type="component" value="Chromosome"/>
</dbReference>
<keyword evidence="4" id="KW-0067">ATP-binding</keyword>
<sequence>MDTRWAGSMAEDGAGPRPFDGPDGPRLVPPGDAGDPPAPPPDRAPWVGLVANPNSGIGAGRARVSRLVDALGSRGLGARVGWTPGDRAELVRRAGPDSSCRCLVAVGGDGTVAALLNERPRVPITVLPAGTENLFARHFGMTRQPERVAETVASGLALPLDLGEAGGRRFALMAGIGFDADVVTRHHLARLGRAHRVRPTSRVAYVEPVLRASFEYGFPMLRVRVEDPGPAEELLGAMAFVFNLPSYALGLPIAPTAREDDGLLDLVVFRDRGPFAALHYLWLVFRGLHLKRPGVWHRRVRGVRISSDGPVPVQLDGDPAGSIDPDAPDPWTSRVLPRAASVLVPETYARSLMAS</sequence>